<gene>
    <name evidence="1" type="ORF">E1269_00825</name>
</gene>
<organism evidence="1 2">
    <name type="scientific">Jiangella asiatica</name>
    <dbReference type="NCBI Taxonomy" id="2530372"/>
    <lineage>
        <taxon>Bacteria</taxon>
        <taxon>Bacillati</taxon>
        <taxon>Actinomycetota</taxon>
        <taxon>Actinomycetes</taxon>
        <taxon>Jiangellales</taxon>
        <taxon>Jiangellaceae</taxon>
        <taxon>Jiangella</taxon>
    </lineage>
</organism>
<dbReference type="InParanoid" id="A0A4R5DNG6"/>
<dbReference type="OrthoDB" id="4891072at2"/>
<dbReference type="EMBL" id="SMKZ01000001">
    <property type="protein sequence ID" value="TDE15872.1"/>
    <property type="molecule type" value="Genomic_DNA"/>
</dbReference>
<name>A0A4R5DNG6_9ACTN</name>
<protein>
    <submittedName>
        <fullName evidence="1">Uncharacterized protein</fullName>
    </submittedName>
</protein>
<evidence type="ECO:0000313" key="1">
    <source>
        <dbReference type="EMBL" id="TDE15872.1"/>
    </source>
</evidence>
<dbReference type="RefSeq" id="WP_131890003.1">
    <property type="nucleotide sequence ID" value="NZ_SMKZ01000001.1"/>
</dbReference>
<dbReference type="AlphaFoldDB" id="A0A4R5DNG6"/>
<comment type="caution">
    <text evidence="1">The sequence shown here is derived from an EMBL/GenBank/DDBJ whole genome shotgun (WGS) entry which is preliminary data.</text>
</comment>
<reference evidence="1 2" key="1">
    <citation type="submission" date="2019-03" db="EMBL/GenBank/DDBJ databases">
        <title>Draft genome sequences of novel Actinobacteria.</title>
        <authorList>
            <person name="Sahin N."/>
            <person name="Ay H."/>
            <person name="Saygin H."/>
        </authorList>
    </citation>
    <scope>NUCLEOTIDE SEQUENCE [LARGE SCALE GENOMIC DNA]</scope>
    <source>
        <strain evidence="1 2">5K138</strain>
    </source>
</reference>
<dbReference type="Proteomes" id="UP000294739">
    <property type="component" value="Unassembled WGS sequence"/>
</dbReference>
<sequence>MRDPEVIMRPERLAVLQPSRLSASRALMNMLVGSNWSISRVTWDIDERGRGEALYRVDAGRYTFDLVALSFEPRIEGRTARIIGRHWDMMGALLEGPVTPAALEQTRSELPKLYEGRAPEGTLAWARSNRSLRAFDHVVDSLAAGRQPDLDRLAEAGYILRNTGLDGNGTFGTRSFLGYEENHPLRVPYFAQMLAAYLMREFGFDLAESLARSRGPGAVPLDPRLKTYLGLGNGSGLGLILWVHNHPRVVSRWIQLRERAIAHACALSAEQIGDGFELLESLLVKAARHRREDRTRYESFDASELIARDLDRVLEVARGIAGETRAGTGAAPAAPLSELRRRVAPLVSPTAAETLDSLLIELVPEYADALLRELTVSEILVRSPQSTIGELKALIDRQYGWALDLALAGVPDDPRVLYKSRNAEEPRRGPRSEAGEAIDLALHLPTLLAGLRGELDDHPDELSVARFLVAHPRRRQLVERVQALADDPYHTPLMELLGDTVNPAHIIALVNIAFYGLDRTKDHLRRTLRGLLFHGAPTWSDLRERGSAHWFWPAEPRMGVTS</sequence>
<evidence type="ECO:0000313" key="2">
    <source>
        <dbReference type="Proteomes" id="UP000294739"/>
    </source>
</evidence>
<proteinExistence type="predicted"/>
<keyword evidence="2" id="KW-1185">Reference proteome</keyword>
<accession>A0A4R5DNG6</accession>